<evidence type="ECO:0000256" key="5">
    <source>
        <dbReference type="SAM" id="SignalP"/>
    </source>
</evidence>
<evidence type="ECO:0000256" key="3">
    <source>
        <dbReference type="ARBA" id="ARBA00023180"/>
    </source>
</evidence>
<keyword evidence="4" id="KW-0393">Immunoglobulin domain</keyword>
<dbReference type="Gene3D" id="2.60.40.10">
    <property type="entry name" value="Immunoglobulins"/>
    <property type="match status" value="2"/>
</dbReference>
<dbReference type="GeneTree" id="ENSGT01120000273278"/>
<dbReference type="Pfam" id="PF10420">
    <property type="entry name" value="IL12p40_C"/>
    <property type="match status" value="1"/>
</dbReference>
<reference evidence="7" key="1">
    <citation type="submission" date="2025-08" db="UniProtKB">
        <authorList>
            <consortium name="Ensembl"/>
        </authorList>
    </citation>
    <scope>IDENTIFICATION</scope>
</reference>
<dbReference type="PANTHER" id="PTHR48485:SF3">
    <property type="entry name" value="INTERLEUKIN-12 SUBUNIT BETA"/>
    <property type="match status" value="1"/>
</dbReference>
<reference evidence="7" key="2">
    <citation type="submission" date="2025-09" db="UniProtKB">
        <authorList>
            <consortium name="Ensembl"/>
        </authorList>
    </citation>
    <scope>IDENTIFICATION</scope>
</reference>
<protein>
    <recommendedName>
        <fullName evidence="6">Interleukin-12 beta central domain-containing protein</fullName>
    </recommendedName>
</protein>
<proteinExistence type="predicted"/>
<dbReference type="Ensembl" id="ENSACIT00000024952.1">
    <property type="protein sequence ID" value="ENSACIP00000024309.1"/>
    <property type="gene ID" value="ENSACIG00000018856.1"/>
</dbReference>
<accession>A0A3Q0SHE7</accession>
<dbReference type="Proteomes" id="UP000261340">
    <property type="component" value="Unplaced"/>
</dbReference>
<keyword evidence="3" id="KW-0325">Glycoprotein</keyword>
<dbReference type="PANTHER" id="PTHR48485">
    <property type="entry name" value="INTERLEUKIN-12 SUBUNIT BETA-RELATED"/>
    <property type="match status" value="1"/>
</dbReference>
<dbReference type="InterPro" id="IPR050676">
    <property type="entry name" value="IL-12"/>
</dbReference>
<dbReference type="AlphaFoldDB" id="A0A3Q0SHE7"/>
<dbReference type="InterPro" id="IPR036116">
    <property type="entry name" value="FN3_sf"/>
</dbReference>
<evidence type="ECO:0000313" key="7">
    <source>
        <dbReference type="Ensembl" id="ENSACIP00000024309.1"/>
    </source>
</evidence>
<name>A0A3Q0SHE7_AMPCI</name>
<evidence type="ECO:0000259" key="6">
    <source>
        <dbReference type="Pfam" id="PF10420"/>
    </source>
</evidence>
<evidence type="ECO:0000256" key="1">
    <source>
        <dbReference type="ARBA" id="ARBA00022729"/>
    </source>
</evidence>
<dbReference type="InterPro" id="IPR013783">
    <property type="entry name" value="Ig-like_fold"/>
</dbReference>
<keyword evidence="2" id="KW-1015">Disulfide bond</keyword>
<keyword evidence="1 5" id="KW-0732">Signal</keyword>
<dbReference type="SUPFAM" id="SSF49265">
    <property type="entry name" value="Fibronectin type III"/>
    <property type="match status" value="1"/>
</dbReference>
<dbReference type="SUPFAM" id="SSF48726">
    <property type="entry name" value="Immunoglobulin"/>
    <property type="match status" value="1"/>
</dbReference>
<dbReference type="InterPro" id="IPR036179">
    <property type="entry name" value="Ig-like_dom_sf"/>
</dbReference>
<feature type="chain" id="PRO_5018600906" description="Interleukin-12 beta central domain-containing protein" evidence="5">
    <location>
        <begin position="33"/>
        <end position="273"/>
    </location>
</feature>
<evidence type="ECO:0000256" key="2">
    <source>
        <dbReference type="ARBA" id="ARBA00023157"/>
    </source>
</evidence>
<sequence length="273" mass="31431">MDYFLINTCCCHTIPQMNFSVWMCLMISLTAAHREFPENFVVAKRSEQYTLTCNSKAGEAVTWKLGDNSLEDEENVELNGPNLTVLEVDMPSLGKYSCWKGEEMLSSTYLLLEDDEEHDLNSLITCRAKSYDCNFSCTWTSNEYTAVRLGLGQDCNESLKSCQWVSSSGQFPDGRLQFELSHNLSPYAEESTMLELTAEAISDRSIFRTTKRFYLRDIGKLSKTEPHQWHSVEDYHLKSTFCKMCYDENESPCKQSVYVWGEWPDCFELIVRG</sequence>
<feature type="domain" description="Interleukin-12 beta central" evidence="6">
    <location>
        <begin position="122"/>
        <end position="202"/>
    </location>
</feature>
<dbReference type="STRING" id="61819.ENSACIP00000024309"/>
<keyword evidence="8" id="KW-1185">Reference proteome</keyword>
<dbReference type="InterPro" id="IPR019482">
    <property type="entry name" value="IL-12_beta_cen-dom"/>
</dbReference>
<evidence type="ECO:0000256" key="4">
    <source>
        <dbReference type="ARBA" id="ARBA00023319"/>
    </source>
</evidence>
<evidence type="ECO:0000313" key="8">
    <source>
        <dbReference type="Proteomes" id="UP000261340"/>
    </source>
</evidence>
<feature type="signal peptide" evidence="5">
    <location>
        <begin position="1"/>
        <end position="32"/>
    </location>
</feature>
<organism evidence="7 8">
    <name type="scientific">Amphilophus citrinellus</name>
    <name type="common">Midas cichlid</name>
    <name type="synonym">Cichlasoma citrinellum</name>
    <dbReference type="NCBI Taxonomy" id="61819"/>
    <lineage>
        <taxon>Eukaryota</taxon>
        <taxon>Metazoa</taxon>
        <taxon>Chordata</taxon>
        <taxon>Craniata</taxon>
        <taxon>Vertebrata</taxon>
        <taxon>Euteleostomi</taxon>
        <taxon>Actinopterygii</taxon>
        <taxon>Neopterygii</taxon>
        <taxon>Teleostei</taxon>
        <taxon>Neoteleostei</taxon>
        <taxon>Acanthomorphata</taxon>
        <taxon>Ovalentaria</taxon>
        <taxon>Cichlomorphae</taxon>
        <taxon>Cichliformes</taxon>
        <taxon>Cichlidae</taxon>
        <taxon>New World cichlids</taxon>
        <taxon>Cichlasomatinae</taxon>
        <taxon>Heroini</taxon>
        <taxon>Amphilophus</taxon>
    </lineage>
</organism>